<dbReference type="Proteomes" id="UP001275084">
    <property type="component" value="Unassembled WGS sequence"/>
</dbReference>
<feature type="compositionally biased region" description="Polar residues" evidence="1">
    <location>
        <begin position="12"/>
        <end position="24"/>
    </location>
</feature>
<keyword evidence="3" id="KW-1185">Reference proteome</keyword>
<evidence type="ECO:0000313" key="2">
    <source>
        <dbReference type="EMBL" id="KAK3358867.1"/>
    </source>
</evidence>
<feature type="region of interest" description="Disordered" evidence="1">
    <location>
        <begin position="1"/>
        <end position="63"/>
    </location>
</feature>
<feature type="region of interest" description="Disordered" evidence="1">
    <location>
        <begin position="199"/>
        <end position="237"/>
    </location>
</feature>
<accession>A0AAJ0MHD7</accession>
<evidence type="ECO:0000313" key="3">
    <source>
        <dbReference type="Proteomes" id="UP001275084"/>
    </source>
</evidence>
<gene>
    <name evidence="2" type="ORF">B0T25DRAFT_78237</name>
</gene>
<dbReference type="EMBL" id="JAUIQD010000002">
    <property type="protein sequence ID" value="KAK3358867.1"/>
    <property type="molecule type" value="Genomic_DNA"/>
</dbReference>
<dbReference type="AlphaFoldDB" id="A0AAJ0MHD7"/>
<sequence length="378" mass="41140">MPIEPATRVAERSSSSDSARTQGQAPEMPKRTFRPPWPSPTTRAGPGAPMSSTQPARPSPSLPLSWASILRTTRFRMGPPKQAGAPRNATAVEHFEINGRHAYMVVDPLPKTRHVVALIRESGQHGLELFILTDKPARDGLYGVQMMPMSFSLPSGQVVYSVNHTVFYPEWASSGANRDWKLKIQEFIDDYIRGDPDWIAPPTKKTSANPRPSTDVADTQLTHPSTTSASAHQPAGGNHVTVLRGLLSDIEAMQAAGLEGLPQSLKSDLAERVSAPAAAALVETELMQRQASAQLDTIMGWMKRVLEDTGGGLDRRRDCPKRWRMRTSFRVFGAALGGWPNLGTETVGSGVFIGLFEDRIFWDGWGKGVKPGGDVAVV</sequence>
<organism evidence="2 3">
    <name type="scientific">Lasiosphaeria hispida</name>
    <dbReference type="NCBI Taxonomy" id="260671"/>
    <lineage>
        <taxon>Eukaryota</taxon>
        <taxon>Fungi</taxon>
        <taxon>Dikarya</taxon>
        <taxon>Ascomycota</taxon>
        <taxon>Pezizomycotina</taxon>
        <taxon>Sordariomycetes</taxon>
        <taxon>Sordariomycetidae</taxon>
        <taxon>Sordariales</taxon>
        <taxon>Lasiosphaeriaceae</taxon>
        <taxon>Lasiosphaeria</taxon>
    </lineage>
</organism>
<comment type="caution">
    <text evidence="2">The sequence shown here is derived from an EMBL/GenBank/DDBJ whole genome shotgun (WGS) entry which is preliminary data.</text>
</comment>
<reference evidence="2" key="2">
    <citation type="submission" date="2023-06" db="EMBL/GenBank/DDBJ databases">
        <authorList>
            <consortium name="Lawrence Berkeley National Laboratory"/>
            <person name="Haridas S."/>
            <person name="Hensen N."/>
            <person name="Bonometti L."/>
            <person name="Westerberg I."/>
            <person name="Brannstrom I.O."/>
            <person name="Guillou S."/>
            <person name="Cros-Aarteil S."/>
            <person name="Calhoun S."/>
            <person name="Kuo A."/>
            <person name="Mondo S."/>
            <person name="Pangilinan J."/>
            <person name="Riley R."/>
            <person name="Labutti K."/>
            <person name="Andreopoulos B."/>
            <person name="Lipzen A."/>
            <person name="Chen C."/>
            <person name="Yanf M."/>
            <person name="Daum C."/>
            <person name="Ng V."/>
            <person name="Clum A."/>
            <person name="Steindorff A."/>
            <person name="Ohm R."/>
            <person name="Martin F."/>
            <person name="Silar P."/>
            <person name="Natvig D."/>
            <person name="Lalanne C."/>
            <person name="Gautier V."/>
            <person name="Ament-Velasquez S.L."/>
            <person name="Kruys A."/>
            <person name="Hutchinson M.I."/>
            <person name="Powell A.J."/>
            <person name="Barry K."/>
            <person name="Miller A.N."/>
            <person name="Grigoriev I.V."/>
            <person name="Debuchy R."/>
            <person name="Gladieux P."/>
            <person name="Thoren M.H."/>
            <person name="Johannesson H."/>
        </authorList>
    </citation>
    <scope>NUCLEOTIDE SEQUENCE</scope>
    <source>
        <strain evidence="2">CBS 955.72</strain>
    </source>
</reference>
<proteinExistence type="predicted"/>
<name>A0AAJ0MHD7_9PEZI</name>
<feature type="compositionally biased region" description="Polar residues" evidence="1">
    <location>
        <begin position="204"/>
        <end position="231"/>
    </location>
</feature>
<protein>
    <submittedName>
        <fullName evidence="2">Uncharacterized protein</fullName>
    </submittedName>
</protein>
<reference evidence="2" key="1">
    <citation type="journal article" date="2023" name="Mol. Phylogenet. Evol.">
        <title>Genome-scale phylogeny and comparative genomics of the fungal order Sordariales.</title>
        <authorList>
            <person name="Hensen N."/>
            <person name="Bonometti L."/>
            <person name="Westerberg I."/>
            <person name="Brannstrom I.O."/>
            <person name="Guillou S."/>
            <person name="Cros-Aarteil S."/>
            <person name="Calhoun S."/>
            <person name="Haridas S."/>
            <person name="Kuo A."/>
            <person name="Mondo S."/>
            <person name="Pangilinan J."/>
            <person name="Riley R."/>
            <person name="LaButti K."/>
            <person name="Andreopoulos B."/>
            <person name="Lipzen A."/>
            <person name="Chen C."/>
            <person name="Yan M."/>
            <person name="Daum C."/>
            <person name="Ng V."/>
            <person name="Clum A."/>
            <person name="Steindorff A."/>
            <person name="Ohm R.A."/>
            <person name="Martin F."/>
            <person name="Silar P."/>
            <person name="Natvig D.O."/>
            <person name="Lalanne C."/>
            <person name="Gautier V."/>
            <person name="Ament-Velasquez S.L."/>
            <person name="Kruys A."/>
            <person name="Hutchinson M.I."/>
            <person name="Powell A.J."/>
            <person name="Barry K."/>
            <person name="Miller A.N."/>
            <person name="Grigoriev I.V."/>
            <person name="Debuchy R."/>
            <person name="Gladieux P."/>
            <person name="Hiltunen Thoren M."/>
            <person name="Johannesson H."/>
        </authorList>
    </citation>
    <scope>NUCLEOTIDE SEQUENCE</scope>
    <source>
        <strain evidence="2">CBS 955.72</strain>
    </source>
</reference>
<evidence type="ECO:0000256" key="1">
    <source>
        <dbReference type="SAM" id="MobiDB-lite"/>
    </source>
</evidence>